<protein>
    <submittedName>
        <fullName evidence="9">Family 43 glycosylhydrolase</fullName>
    </submittedName>
</protein>
<dbReference type="Gene3D" id="2.60.120.200">
    <property type="match status" value="1"/>
</dbReference>
<name>A0AA49GPP3_9BACT</name>
<feature type="site" description="Important for catalytic activity, responsible for pKa modulation of the active site Glu and correct orientation of both the proton donor and substrate" evidence="5">
    <location>
        <position position="142"/>
    </location>
</feature>
<dbReference type="InterPro" id="IPR051795">
    <property type="entry name" value="Glycosyl_Hydrlase_43"/>
</dbReference>
<dbReference type="SUPFAM" id="SSF49899">
    <property type="entry name" value="Concanavalin A-like lectins/glucanases"/>
    <property type="match status" value="1"/>
</dbReference>
<dbReference type="Pfam" id="PF04616">
    <property type="entry name" value="Glyco_hydro_43"/>
    <property type="match status" value="1"/>
</dbReference>
<evidence type="ECO:0000259" key="8">
    <source>
        <dbReference type="Pfam" id="PF17851"/>
    </source>
</evidence>
<evidence type="ECO:0000256" key="7">
    <source>
        <dbReference type="SAM" id="SignalP"/>
    </source>
</evidence>
<feature type="active site" description="Proton acceptor" evidence="4">
    <location>
        <position position="36"/>
    </location>
</feature>
<dbReference type="AlphaFoldDB" id="A0AA49GPP3"/>
<dbReference type="CDD" id="cd08999">
    <property type="entry name" value="GH43_ABN-like"/>
    <property type="match status" value="1"/>
</dbReference>
<dbReference type="InterPro" id="IPR023296">
    <property type="entry name" value="Glyco_hydro_beta-prop_sf"/>
</dbReference>
<evidence type="ECO:0000256" key="5">
    <source>
        <dbReference type="PIRSR" id="PIRSR606710-2"/>
    </source>
</evidence>
<dbReference type="InterPro" id="IPR013320">
    <property type="entry name" value="ConA-like_dom_sf"/>
</dbReference>
<sequence>MRSAFLSVFILLIISAGIHCTAQIAQQQVIPGELPDPSVIEVDGVYYACGSSNDWGPVYPIYQSTDLQHWTFVTYVFSTPPAWTISSYWAPELFYHNGTFYCYYTARRTDGTSCIGVAMTKNIQKGFKDQGQIIEWGNEAIDAFVYNENGTLYITWKAYGLNPDKPIQLLGSKLTEDGLALKGEAFTVLTADTDSWENGGMEGQCIVKNGDYLYMLYSGNACCGAGCDYQVGVARAKTMKGPWEKADNNPLLKGNDTWKCPGHGTALQTGNAWYYLYHAYPAQGFPYLGRATLLSQMHWDEQTGWPYFNVEASNADPTVLMEDIADDFNAKKLENWWHHDIPSYTFKTSIRNSQLTLTEEKRNEDNATGSALCVIPEYPDFTITTQVNERNEALKGLVFYATSANSVGLGVEGNSLVLWKVQDKQFIELNKLTLDQPENIFLKASAQDAHILEFQYSHDGENWKPIANLQNENGKVIGDNLDWWSWGMKTGLFVKADPATGQNKAVFDEFALEYQR</sequence>
<accession>A0AA49GPP3</accession>
<evidence type="ECO:0000313" key="9">
    <source>
        <dbReference type="EMBL" id="WKN34964.1"/>
    </source>
</evidence>
<dbReference type="SUPFAM" id="SSF75005">
    <property type="entry name" value="Arabinanase/levansucrase/invertase"/>
    <property type="match status" value="1"/>
</dbReference>
<feature type="active site" description="Proton donor" evidence="4">
    <location>
        <position position="202"/>
    </location>
</feature>
<evidence type="ECO:0000256" key="1">
    <source>
        <dbReference type="ARBA" id="ARBA00009865"/>
    </source>
</evidence>
<reference evidence="9" key="1">
    <citation type="journal article" date="2023" name="Comput. Struct. Biotechnol. J.">
        <title>Discovery of a novel marine Bacteroidetes with a rich repertoire of carbohydrate-active enzymes.</title>
        <authorList>
            <person name="Chen B."/>
            <person name="Liu G."/>
            <person name="Chen Q."/>
            <person name="Wang H."/>
            <person name="Liu L."/>
            <person name="Tang K."/>
        </authorList>
    </citation>
    <scope>NUCLEOTIDE SEQUENCE</scope>
    <source>
        <strain evidence="9">TK19036</strain>
    </source>
</reference>
<reference evidence="9" key="2">
    <citation type="journal article" date="2024" name="Antonie Van Leeuwenhoek">
        <title>Roseihalotalea indica gen. nov., sp. nov., a halophilic Bacteroidetes from mesopelagic Southwest Indian Ocean with higher carbohydrate metabolic potential.</title>
        <authorList>
            <person name="Chen B."/>
            <person name="Zhang M."/>
            <person name="Lin D."/>
            <person name="Ye J."/>
            <person name="Tang K."/>
        </authorList>
    </citation>
    <scope>NUCLEOTIDE SEQUENCE</scope>
    <source>
        <strain evidence="9">TK19036</strain>
    </source>
</reference>
<feature type="domain" description="Beta-xylosidase C-terminal Concanavalin A-like" evidence="8">
    <location>
        <begin position="326"/>
        <end position="511"/>
    </location>
</feature>
<feature type="chain" id="PRO_5041368362" evidence="7">
    <location>
        <begin position="22"/>
        <end position="516"/>
    </location>
</feature>
<evidence type="ECO:0000256" key="2">
    <source>
        <dbReference type="ARBA" id="ARBA00022801"/>
    </source>
</evidence>
<evidence type="ECO:0000256" key="3">
    <source>
        <dbReference type="ARBA" id="ARBA00023295"/>
    </source>
</evidence>
<dbReference type="Pfam" id="PF17851">
    <property type="entry name" value="GH43_C2"/>
    <property type="match status" value="1"/>
</dbReference>
<dbReference type="GO" id="GO:0005975">
    <property type="term" value="P:carbohydrate metabolic process"/>
    <property type="evidence" value="ECO:0007669"/>
    <property type="project" value="InterPro"/>
</dbReference>
<dbReference type="PANTHER" id="PTHR42812:SF5">
    <property type="entry name" value="ENDO-ARABINASE"/>
    <property type="match status" value="1"/>
</dbReference>
<dbReference type="PANTHER" id="PTHR42812">
    <property type="entry name" value="BETA-XYLOSIDASE"/>
    <property type="match status" value="1"/>
</dbReference>
<keyword evidence="2 6" id="KW-0378">Hydrolase</keyword>
<evidence type="ECO:0000256" key="6">
    <source>
        <dbReference type="RuleBase" id="RU361187"/>
    </source>
</evidence>
<keyword evidence="7" id="KW-0732">Signal</keyword>
<comment type="similarity">
    <text evidence="1 6">Belongs to the glycosyl hydrolase 43 family.</text>
</comment>
<feature type="signal peptide" evidence="7">
    <location>
        <begin position="1"/>
        <end position="21"/>
    </location>
</feature>
<dbReference type="InterPro" id="IPR006710">
    <property type="entry name" value="Glyco_hydro_43"/>
</dbReference>
<dbReference type="Gene3D" id="2.115.10.20">
    <property type="entry name" value="Glycosyl hydrolase domain, family 43"/>
    <property type="match status" value="1"/>
</dbReference>
<proteinExistence type="inferred from homology"/>
<organism evidence="9">
    <name type="scientific">Roseihalotalea indica</name>
    <dbReference type="NCBI Taxonomy" id="2867963"/>
    <lineage>
        <taxon>Bacteria</taxon>
        <taxon>Pseudomonadati</taxon>
        <taxon>Bacteroidota</taxon>
        <taxon>Cytophagia</taxon>
        <taxon>Cytophagales</taxon>
        <taxon>Catalimonadaceae</taxon>
        <taxon>Roseihalotalea</taxon>
    </lineage>
</organism>
<dbReference type="InterPro" id="IPR041542">
    <property type="entry name" value="GH43_C2"/>
</dbReference>
<dbReference type="GO" id="GO:0004553">
    <property type="term" value="F:hydrolase activity, hydrolyzing O-glycosyl compounds"/>
    <property type="evidence" value="ECO:0007669"/>
    <property type="project" value="InterPro"/>
</dbReference>
<dbReference type="EMBL" id="CP120682">
    <property type="protein sequence ID" value="WKN34964.1"/>
    <property type="molecule type" value="Genomic_DNA"/>
</dbReference>
<evidence type="ECO:0000256" key="4">
    <source>
        <dbReference type="PIRSR" id="PIRSR606710-1"/>
    </source>
</evidence>
<gene>
    <name evidence="9" type="ORF">K4G66_21545</name>
</gene>
<keyword evidence="3 6" id="KW-0326">Glycosidase</keyword>